<dbReference type="PANTHER" id="PTHR46969">
    <property type="entry name" value="BIFUNCTIONAL PROTEIN HLDE"/>
    <property type="match status" value="1"/>
</dbReference>
<dbReference type="AlphaFoldDB" id="A0A1H1LJS8"/>
<accession>A0A1H1LJS8</accession>
<keyword evidence="3" id="KW-0418">Kinase</keyword>
<dbReference type="Gene3D" id="3.40.1190.20">
    <property type="match status" value="1"/>
</dbReference>
<dbReference type="STRING" id="546871.SAMN04488543_0317"/>
<dbReference type="SUPFAM" id="SSF53613">
    <property type="entry name" value="Ribokinase-like"/>
    <property type="match status" value="1"/>
</dbReference>
<organism evidence="3 4">
    <name type="scientific">Friedmanniella luteola</name>
    <dbReference type="NCBI Taxonomy" id="546871"/>
    <lineage>
        <taxon>Bacteria</taxon>
        <taxon>Bacillati</taxon>
        <taxon>Actinomycetota</taxon>
        <taxon>Actinomycetes</taxon>
        <taxon>Propionibacteriales</taxon>
        <taxon>Nocardioidaceae</taxon>
        <taxon>Friedmanniella</taxon>
    </lineage>
</organism>
<evidence type="ECO:0000313" key="4">
    <source>
        <dbReference type="Proteomes" id="UP000199092"/>
    </source>
</evidence>
<feature type="region of interest" description="Disordered" evidence="1">
    <location>
        <begin position="300"/>
        <end position="327"/>
    </location>
</feature>
<dbReference type="InterPro" id="IPR011611">
    <property type="entry name" value="PfkB_dom"/>
</dbReference>
<sequence length="327" mass="32788">MRRTGPLVVVGDCLLDVDLSGSATRLCPDAPVPVVDLEERWERPGGAGLAALLAARSGVEVVLVTALAEDPAAARLAELLGRHVTVEPLRWVGDTVVKTRVGAAGVPMLRLDSGGGCPADGVLPRGAHAVLGAAGAVLVADYGRGLTALPALRRRLRAVAAEVPLVWDPHPRGAAPVPGATLVTPNAAEARHFGAGDDALEAAGWLCRHWEADAVAVTQGERGAVLARSGAGAVAVPLVGPATGTGHRRPDTCGAGDQFAASATAALLAGADADAAVRAAVMEAAAYVAAGAAATASVRVPARPDLESARPESGARRVGGSWSPEVS</sequence>
<feature type="compositionally biased region" description="Basic and acidic residues" evidence="1">
    <location>
        <begin position="302"/>
        <end position="315"/>
    </location>
</feature>
<dbReference type="InterPro" id="IPR029056">
    <property type="entry name" value="Ribokinase-like"/>
</dbReference>
<evidence type="ECO:0000256" key="1">
    <source>
        <dbReference type="SAM" id="MobiDB-lite"/>
    </source>
</evidence>
<proteinExistence type="predicted"/>
<name>A0A1H1LJS8_9ACTN</name>
<feature type="domain" description="Carbohydrate kinase PfkB" evidence="2">
    <location>
        <begin position="174"/>
        <end position="294"/>
    </location>
</feature>
<evidence type="ECO:0000259" key="2">
    <source>
        <dbReference type="Pfam" id="PF00294"/>
    </source>
</evidence>
<dbReference type="GO" id="GO:0005829">
    <property type="term" value="C:cytosol"/>
    <property type="evidence" value="ECO:0007669"/>
    <property type="project" value="TreeGrafter"/>
</dbReference>
<protein>
    <submittedName>
        <fullName evidence="3">PfkB family carbohydrate kinase</fullName>
    </submittedName>
</protein>
<keyword evidence="4" id="KW-1185">Reference proteome</keyword>
<gene>
    <name evidence="3" type="ORF">SAMN04488543_0317</name>
</gene>
<dbReference type="GO" id="GO:0033786">
    <property type="term" value="F:heptose-1-phosphate adenylyltransferase activity"/>
    <property type="evidence" value="ECO:0007669"/>
    <property type="project" value="TreeGrafter"/>
</dbReference>
<reference evidence="3 4" key="1">
    <citation type="submission" date="2016-10" db="EMBL/GenBank/DDBJ databases">
        <authorList>
            <person name="de Groot N.N."/>
        </authorList>
    </citation>
    <scope>NUCLEOTIDE SEQUENCE [LARGE SCALE GENOMIC DNA]</scope>
    <source>
        <strain evidence="3 4">DSM 21741</strain>
    </source>
</reference>
<dbReference type="GO" id="GO:0033785">
    <property type="term" value="F:heptose 7-phosphate kinase activity"/>
    <property type="evidence" value="ECO:0007669"/>
    <property type="project" value="TreeGrafter"/>
</dbReference>
<dbReference type="RefSeq" id="WP_091409233.1">
    <property type="nucleotide sequence ID" value="NZ_LT629749.1"/>
</dbReference>
<dbReference type="Pfam" id="PF00294">
    <property type="entry name" value="PfkB"/>
    <property type="match status" value="1"/>
</dbReference>
<dbReference type="PANTHER" id="PTHR46969:SF1">
    <property type="entry name" value="BIFUNCTIONAL PROTEIN HLDE"/>
    <property type="match status" value="1"/>
</dbReference>
<dbReference type="Proteomes" id="UP000199092">
    <property type="component" value="Chromosome I"/>
</dbReference>
<dbReference type="EMBL" id="LT629749">
    <property type="protein sequence ID" value="SDR74841.1"/>
    <property type="molecule type" value="Genomic_DNA"/>
</dbReference>
<keyword evidence="3" id="KW-0808">Transferase</keyword>
<dbReference type="OrthoDB" id="9802794at2"/>
<evidence type="ECO:0000313" key="3">
    <source>
        <dbReference type="EMBL" id="SDR74841.1"/>
    </source>
</evidence>